<dbReference type="EMBL" id="ML994619">
    <property type="protein sequence ID" value="KAF2190231.1"/>
    <property type="molecule type" value="Genomic_DNA"/>
</dbReference>
<proteinExistence type="predicted"/>
<dbReference type="Proteomes" id="UP000800200">
    <property type="component" value="Unassembled WGS sequence"/>
</dbReference>
<keyword evidence="2" id="KW-1185">Reference proteome</keyword>
<dbReference type="OrthoDB" id="3800504at2759"/>
<name>A0A6A6EFD2_9PEZI</name>
<protein>
    <submittedName>
        <fullName evidence="1">Uncharacterized protein</fullName>
    </submittedName>
</protein>
<gene>
    <name evidence="1" type="ORF">K469DRAFT_699837</name>
</gene>
<evidence type="ECO:0000313" key="1">
    <source>
        <dbReference type="EMBL" id="KAF2190231.1"/>
    </source>
</evidence>
<sequence length="130" mass="15015">MSEFSAISRRPSSCGPTVFVLKGVVVERPKPSKFHPLSVAKVLDFYKREKSFEYYRSRRHNQLSRAESVPTVPFDARLVTFAHILLLMICYSTKVSYLERILRFHRGFWAGHGFDIVALDAHLAEENAVW</sequence>
<organism evidence="1 2">
    <name type="scientific">Zopfia rhizophila CBS 207.26</name>
    <dbReference type="NCBI Taxonomy" id="1314779"/>
    <lineage>
        <taxon>Eukaryota</taxon>
        <taxon>Fungi</taxon>
        <taxon>Dikarya</taxon>
        <taxon>Ascomycota</taxon>
        <taxon>Pezizomycotina</taxon>
        <taxon>Dothideomycetes</taxon>
        <taxon>Dothideomycetes incertae sedis</taxon>
        <taxon>Zopfiaceae</taxon>
        <taxon>Zopfia</taxon>
    </lineage>
</organism>
<evidence type="ECO:0000313" key="2">
    <source>
        <dbReference type="Proteomes" id="UP000800200"/>
    </source>
</evidence>
<accession>A0A6A6EFD2</accession>
<dbReference type="AlphaFoldDB" id="A0A6A6EFD2"/>
<reference evidence="1" key="1">
    <citation type="journal article" date="2020" name="Stud. Mycol.">
        <title>101 Dothideomycetes genomes: a test case for predicting lifestyles and emergence of pathogens.</title>
        <authorList>
            <person name="Haridas S."/>
            <person name="Albert R."/>
            <person name="Binder M."/>
            <person name="Bloem J."/>
            <person name="Labutti K."/>
            <person name="Salamov A."/>
            <person name="Andreopoulos B."/>
            <person name="Baker S."/>
            <person name="Barry K."/>
            <person name="Bills G."/>
            <person name="Bluhm B."/>
            <person name="Cannon C."/>
            <person name="Castanera R."/>
            <person name="Culley D."/>
            <person name="Daum C."/>
            <person name="Ezra D."/>
            <person name="Gonzalez J."/>
            <person name="Henrissat B."/>
            <person name="Kuo A."/>
            <person name="Liang C."/>
            <person name="Lipzen A."/>
            <person name="Lutzoni F."/>
            <person name="Magnuson J."/>
            <person name="Mondo S."/>
            <person name="Nolan M."/>
            <person name="Ohm R."/>
            <person name="Pangilinan J."/>
            <person name="Park H.-J."/>
            <person name="Ramirez L."/>
            <person name="Alfaro M."/>
            <person name="Sun H."/>
            <person name="Tritt A."/>
            <person name="Yoshinaga Y."/>
            <person name="Zwiers L.-H."/>
            <person name="Turgeon B."/>
            <person name="Goodwin S."/>
            <person name="Spatafora J."/>
            <person name="Crous P."/>
            <person name="Grigoriev I."/>
        </authorList>
    </citation>
    <scope>NUCLEOTIDE SEQUENCE</scope>
    <source>
        <strain evidence="1">CBS 207.26</strain>
    </source>
</reference>